<name>A0A250IB58_9BACT</name>
<feature type="chain" id="PRO_5013236280" description="Lipoprotein" evidence="1">
    <location>
        <begin position="22"/>
        <end position="451"/>
    </location>
</feature>
<accession>A0A250IB58</accession>
<organism evidence="2 3">
    <name type="scientific">Melittangium boletus DSM 14713</name>
    <dbReference type="NCBI Taxonomy" id="1294270"/>
    <lineage>
        <taxon>Bacteria</taxon>
        <taxon>Pseudomonadati</taxon>
        <taxon>Myxococcota</taxon>
        <taxon>Myxococcia</taxon>
        <taxon>Myxococcales</taxon>
        <taxon>Cystobacterineae</taxon>
        <taxon>Archangiaceae</taxon>
        <taxon>Melittangium</taxon>
    </lineage>
</organism>
<gene>
    <name evidence="2" type="ORF">MEBOL_002553</name>
</gene>
<dbReference type="EMBL" id="CP022163">
    <property type="protein sequence ID" value="ATB29104.1"/>
    <property type="molecule type" value="Genomic_DNA"/>
</dbReference>
<evidence type="ECO:0000313" key="2">
    <source>
        <dbReference type="EMBL" id="ATB29104.1"/>
    </source>
</evidence>
<dbReference type="PROSITE" id="PS51257">
    <property type="entry name" value="PROKAR_LIPOPROTEIN"/>
    <property type="match status" value="1"/>
</dbReference>
<evidence type="ECO:0008006" key="4">
    <source>
        <dbReference type="Google" id="ProtNLM"/>
    </source>
</evidence>
<feature type="signal peptide" evidence="1">
    <location>
        <begin position="1"/>
        <end position="21"/>
    </location>
</feature>
<keyword evidence="1" id="KW-0732">Signal</keyword>
<protein>
    <recommendedName>
        <fullName evidence="4">Lipoprotein</fullName>
    </recommendedName>
</protein>
<proteinExistence type="predicted"/>
<keyword evidence="3" id="KW-1185">Reference proteome</keyword>
<evidence type="ECO:0000313" key="3">
    <source>
        <dbReference type="Proteomes" id="UP000217289"/>
    </source>
</evidence>
<evidence type="ECO:0000256" key="1">
    <source>
        <dbReference type="SAM" id="SignalP"/>
    </source>
</evidence>
<dbReference type="InterPro" id="IPR032871">
    <property type="entry name" value="AHH_dom_containing"/>
</dbReference>
<dbReference type="KEGG" id="mbd:MEBOL_002553"/>
<dbReference type="Pfam" id="PF14412">
    <property type="entry name" value="AHH"/>
    <property type="match status" value="1"/>
</dbReference>
<dbReference type="AlphaFoldDB" id="A0A250IB58"/>
<dbReference type="Proteomes" id="UP000217289">
    <property type="component" value="Chromosome"/>
</dbReference>
<sequence length="451" mass="48363">MVSHRLTIAVLLLALSSACGTTRGVHPDMSQDGLLIHLPRTGEAGPVELDEDVFSRAIANEVQRTRPPANPEMAARELFEVPPHSGWYGYTQRHGVVPLNGQSRALLGADADVRVTQEYLRFCAAIGMPGDCRKVLMNSPVLVGDGRYALAMSFALEAVIPEMMEAFKGMADPEAIKASILWTMTIYAAMWLAPEPVFSKGLATAVTASFICYVGVDTFWTLIQGWRRMVEVAELAHSFSEIREAGGKYGRVMGKNAARAFALLLTAAIGQTASSFSSKVTTLPGAAQSSAVGAARGGVRLAEVAQVEAVVVTADAVTIALAPNVVAATAQGMRGTASSPVDAEGPEHHIATDKWTDATHSGGPWTPKFQRIFDRAGMSLNDPANKVHVKGHQGPHPQTYHERVYERLDEATKGCGSIQQCQKVLTAELHRLAKQISTKGTLLNKLVTRSQ</sequence>
<reference evidence="2 3" key="1">
    <citation type="submission" date="2017-06" db="EMBL/GenBank/DDBJ databases">
        <authorList>
            <person name="Kim H.J."/>
            <person name="Triplett B.A."/>
        </authorList>
    </citation>
    <scope>NUCLEOTIDE SEQUENCE [LARGE SCALE GENOMIC DNA]</scope>
    <source>
        <strain evidence="2 3">DSM 14713</strain>
    </source>
</reference>